<sequence>MAGEMISRNRSIADCTINWVYTDDLVGTKAFYAEKIGLKVAYQQEGTFIFHLGRDCFLGICKVRPGRYVEPRGTMNTIVTNEVDDWYEKLIDAGVEIESPPQHNETFGIYHFFAKDPNGYVIEFQRFTDPRWAEMRKQMSNEE</sequence>
<dbReference type="EMBL" id="WTVA01000001">
    <property type="protein sequence ID" value="MZR21195.1"/>
    <property type="molecule type" value="Genomic_DNA"/>
</dbReference>
<evidence type="ECO:0000259" key="1">
    <source>
        <dbReference type="PROSITE" id="PS51819"/>
    </source>
</evidence>
<dbReference type="AlphaFoldDB" id="A0A845MBE0"/>
<evidence type="ECO:0000313" key="3">
    <source>
        <dbReference type="Proteomes" id="UP000445696"/>
    </source>
</evidence>
<reference evidence="2 3" key="1">
    <citation type="journal article" date="2014" name="Int. J. Syst. Evol. Microbiol.">
        <title>Sneathiella chungangensis sp. nov., isolated from a marine sand, and emended description of the genus Sneathiella.</title>
        <authorList>
            <person name="Siamphan C."/>
            <person name="Kim H."/>
            <person name="Lee J.S."/>
            <person name="Kim W."/>
        </authorList>
    </citation>
    <scope>NUCLEOTIDE SEQUENCE [LARGE SCALE GENOMIC DNA]</scope>
    <source>
        <strain evidence="2 3">KCTC 32476</strain>
    </source>
</reference>
<dbReference type="PROSITE" id="PS51819">
    <property type="entry name" value="VOC"/>
    <property type="match status" value="1"/>
</dbReference>
<accession>A0A845MBE0</accession>
<comment type="caution">
    <text evidence="2">The sequence shown here is derived from an EMBL/GenBank/DDBJ whole genome shotgun (WGS) entry which is preliminary data.</text>
</comment>
<dbReference type="InterPro" id="IPR004360">
    <property type="entry name" value="Glyas_Fos-R_dOase_dom"/>
</dbReference>
<dbReference type="Gene3D" id="3.10.180.10">
    <property type="entry name" value="2,3-Dihydroxybiphenyl 1,2-Dioxygenase, domain 1"/>
    <property type="match status" value="1"/>
</dbReference>
<dbReference type="Proteomes" id="UP000445696">
    <property type="component" value="Unassembled WGS sequence"/>
</dbReference>
<dbReference type="RefSeq" id="WP_161337605.1">
    <property type="nucleotide sequence ID" value="NZ_JBHSDG010000002.1"/>
</dbReference>
<name>A0A845MBE0_9PROT</name>
<dbReference type="SUPFAM" id="SSF54593">
    <property type="entry name" value="Glyoxalase/Bleomycin resistance protein/Dihydroxybiphenyl dioxygenase"/>
    <property type="match status" value="1"/>
</dbReference>
<gene>
    <name evidence="2" type="ORF">GQF03_02510</name>
</gene>
<proteinExistence type="predicted"/>
<dbReference type="OrthoDB" id="9812656at2"/>
<evidence type="ECO:0000313" key="2">
    <source>
        <dbReference type="EMBL" id="MZR21195.1"/>
    </source>
</evidence>
<keyword evidence="3" id="KW-1185">Reference proteome</keyword>
<dbReference type="InterPro" id="IPR037523">
    <property type="entry name" value="VOC_core"/>
</dbReference>
<protein>
    <submittedName>
        <fullName evidence="2">VOC family protein</fullName>
    </submittedName>
</protein>
<dbReference type="CDD" id="cd06587">
    <property type="entry name" value="VOC"/>
    <property type="match status" value="1"/>
</dbReference>
<dbReference type="InterPro" id="IPR029068">
    <property type="entry name" value="Glyas_Bleomycin-R_OHBP_Dase"/>
</dbReference>
<feature type="domain" description="VOC" evidence="1">
    <location>
        <begin position="11"/>
        <end position="127"/>
    </location>
</feature>
<organism evidence="2 3">
    <name type="scientific">Sneathiella chungangensis</name>
    <dbReference type="NCBI Taxonomy" id="1418234"/>
    <lineage>
        <taxon>Bacteria</taxon>
        <taxon>Pseudomonadati</taxon>
        <taxon>Pseudomonadota</taxon>
        <taxon>Alphaproteobacteria</taxon>
        <taxon>Sneathiellales</taxon>
        <taxon>Sneathiellaceae</taxon>
        <taxon>Sneathiella</taxon>
    </lineage>
</organism>
<dbReference type="Pfam" id="PF00903">
    <property type="entry name" value="Glyoxalase"/>
    <property type="match status" value="1"/>
</dbReference>